<keyword evidence="2" id="KW-1185">Reference proteome</keyword>
<name>A0A7V8NSR5_9BACT</name>
<comment type="caution">
    <text evidence="1">The sequence shown here is derived from an EMBL/GenBank/DDBJ whole genome shotgun (WGS) entry which is preliminary data.</text>
</comment>
<reference evidence="1" key="1">
    <citation type="submission" date="2020-06" db="EMBL/GenBank/DDBJ databases">
        <title>Legume-microbial interactions unlock mineral nutrients during tropical forest succession.</title>
        <authorList>
            <person name="Epihov D.Z."/>
        </authorList>
    </citation>
    <scope>NUCLEOTIDE SEQUENCE [LARGE SCALE GENOMIC DNA]</scope>
    <source>
        <strain evidence="1">Pan2503</strain>
    </source>
</reference>
<organism evidence="1 2">
    <name type="scientific">Candidatus Acidiferrum panamense</name>
    <dbReference type="NCBI Taxonomy" id="2741543"/>
    <lineage>
        <taxon>Bacteria</taxon>
        <taxon>Pseudomonadati</taxon>
        <taxon>Acidobacteriota</taxon>
        <taxon>Terriglobia</taxon>
        <taxon>Candidatus Acidiferrales</taxon>
        <taxon>Candidatus Acidiferrum</taxon>
    </lineage>
</organism>
<evidence type="ECO:0000313" key="1">
    <source>
        <dbReference type="EMBL" id="MBA0086798.1"/>
    </source>
</evidence>
<protein>
    <submittedName>
        <fullName evidence="1">Uncharacterized protein</fullName>
    </submittedName>
</protein>
<dbReference type="EMBL" id="JACDQQ010001682">
    <property type="protein sequence ID" value="MBA0086798.1"/>
    <property type="molecule type" value="Genomic_DNA"/>
</dbReference>
<dbReference type="AlphaFoldDB" id="A0A7V8NSR5"/>
<proteinExistence type="predicted"/>
<dbReference type="Proteomes" id="UP000567293">
    <property type="component" value="Unassembled WGS sequence"/>
</dbReference>
<sequence>MDNVLDTNGVPLVVFGGAVPELAPEDLPEGASPFNQDCDYNPGSVFTRGGRVNQYTYLNLLVDRHALLGASIPGTFAPNETSWLSPNNISSATPGAYATAVLNSTLPIDGGFGNIDNHTSGTSPSNWTVNASSGTDFVTYFFSESGGWNVTPANFVSTSVMLPGGGERSWFSPPAGSVTATGTTGGALAAFNGLLIPWLTNGSAPTAVQQQGAGTLGINPVQNIVTPIFTSGVTAGNILTLAADWASGQIPPPTTFSNPGIFVISDAAGNQFIPVAGSYGITSNAGGCGTALWICPNPIPGSKPKVTMSCFAPGSNTVYWTASLSVFCTEVNHISGALTQTHSQILQASNFAMTIPSTTAILGMAIEVSGHQTSNDPSAQITVSLPGIPTAPVFTTQLPAADGTITFGGIGTNWGVPITPALVNNSAFAVNVVAQVAGNVSANFSIYSINLRLWLAPSPSGNFNWIHTYQQTDGEIDTLALDANGFLWDEDVDTNPTVLTSIFSSILPNTFAKGITFSDIEFIAFSNLVNGTDCPRQWNGTYLDRISQVGPGAVLAATTTGGAAGGNIPIQNVVQQPAVQIRRIGWGASANLINDSTPGTTLVIYGEGRTPGNTYQTLAPYTNTFGVGTNVVISNVPVPFPLKGGGSIGANINGTYTVQQVTTGVVGGAEQVPVFTIPAPFSAYGYSSDFGSGGTPTSGWFYQSTIATITTQAPVPGLAPGSQITITGQPGAPPAGYNGTWTILNAPGTNAASMTITNTGLSGGIASYSFIQNTGNAPLAGQLVTVSNTLNGNGVF</sequence>
<evidence type="ECO:0000313" key="2">
    <source>
        <dbReference type="Proteomes" id="UP000567293"/>
    </source>
</evidence>
<gene>
    <name evidence="1" type="ORF">HRJ53_17595</name>
</gene>
<accession>A0A7V8NSR5</accession>
<feature type="non-terminal residue" evidence="1">
    <location>
        <position position="796"/>
    </location>
</feature>